<feature type="region of interest" description="Disordered" evidence="1">
    <location>
        <begin position="79"/>
        <end position="112"/>
    </location>
</feature>
<accession>A0A1X1EZ50</accession>
<evidence type="ECO:0000256" key="2">
    <source>
        <dbReference type="SAM" id="SignalP"/>
    </source>
</evidence>
<dbReference type="Proteomes" id="UP000193749">
    <property type="component" value="Unassembled WGS sequence"/>
</dbReference>
<protein>
    <recommendedName>
        <fullName evidence="5">DUF1090 domain-containing protein</fullName>
    </recommendedName>
</protein>
<dbReference type="AlphaFoldDB" id="A0A1X1EZ50"/>
<keyword evidence="4" id="KW-1185">Reference proteome</keyword>
<evidence type="ECO:0000256" key="1">
    <source>
        <dbReference type="SAM" id="MobiDB-lite"/>
    </source>
</evidence>
<comment type="caution">
    <text evidence="3">The sequence shown here is derived from an EMBL/GenBank/DDBJ whole genome shotgun (WGS) entry which is preliminary data.</text>
</comment>
<feature type="signal peptide" evidence="2">
    <location>
        <begin position="1"/>
        <end position="26"/>
    </location>
</feature>
<evidence type="ECO:0000313" key="4">
    <source>
        <dbReference type="Proteomes" id="UP000193749"/>
    </source>
</evidence>
<evidence type="ECO:0000313" key="3">
    <source>
        <dbReference type="EMBL" id="ORM95133.1"/>
    </source>
</evidence>
<proteinExistence type="predicted"/>
<gene>
    <name evidence="3" type="ORF">HA50_17985</name>
</gene>
<keyword evidence="2" id="KW-0732">Signal</keyword>
<organism evidence="3 4">
    <name type="scientific">Pantoea cypripedii</name>
    <name type="common">Pectobacterium cypripedii</name>
    <name type="synonym">Erwinia cypripedii</name>
    <dbReference type="NCBI Taxonomy" id="55209"/>
    <lineage>
        <taxon>Bacteria</taxon>
        <taxon>Pseudomonadati</taxon>
        <taxon>Pseudomonadota</taxon>
        <taxon>Gammaproteobacteria</taxon>
        <taxon>Enterobacterales</taxon>
        <taxon>Erwiniaceae</taxon>
        <taxon>Pantoea</taxon>
    </lineage>
</organism>
<evidence type="ECO:0008006" key="5">
    <source>
        <dbReference type="Google" id="ProtNLM"/>
    </source>
</evidence>
<dbReference type="InterPro" id="IPR009468">
    <property type="entry name" value="DUF1090"/>
</dbReference>
<feature type="chain" id="PRO_5012077828" description="DUF1090 domain-containing protein" evidence="2">
    <location>
        <begin position="27"/>
        <end position="130"/>
    </location>
</feature>
<name>A0A1X1EZ50_PANCY</name>
<dbReference type="EMBL" id="MLJI01000001">
    <property type="protein sequence ID" value="ORM95133.1"/>
    <property type="molecule type" value="Genomic_DNA"/>
</dbReference>
<sequence length="130" mass="15140">MEGINLMKRQLLLGAVLFSLSGSLLAAESLCQQKEQDIQREIGMAKQHDNQRRVNGLERALTEVRASCTDEKLKAAHHERIEAQKHDVAERERELKEERQKGNDKEKIAKRERKLEEAQHELKQLEAERY</sequence>
<dbReference type="STRING" id="55209.HA50_17985"/>
<reference evidence="3 4" key="1">
    <citation type="journal article" date="2017" name="Antonie Van Leeuwenhoek">
        <title>Phylogenomic resolution of the bacterial genus Pantoea and its relationship with Erwinia and Tatumella.</title>
        <authorList>
            <person name="Palmer M."/>
            <person name="Steenkamp E.T."/>
            <person name="Coetzee M.P."/>
            <person name="Chan W.Y."/>
            <person name="van Zyl E."/>
            <person name="De Maayer P."/>
            <person name="Coutinho T.A."/>
            <person name="Blom J."/>
            <person name="Smits T.H."/>
            <person name="Duffy B."/>
            <person name="Venter S.N."/>
        </authorList>
    </citation>
    <scope>NUCLEOTIDE SEQUENCE [LARGE SCALE GENOMIC DNA]</scope>
    <source>
        <strain evidence="3 4">LMG 2657</strain>
    </source>
</reference>
<dbReference type="Pfam" id="PF06476">
    <property type="entry name" value="DUF1090"/>
    <property type="match status" value="1"/>
</dbReference>